<dbReference type="EMBL" id="FOLE01000008">
    <property type="protein sequence ID" value="SFC70018.1"/>
    <property type="molecule type" value="Genomic_DNA"/>
</dbReference>
<accession>A0A1I1LG79</accession>
<dbReference type="AlphaFoldDB" id="A0A1I1LG79"/>
<sequence>MILSRQEYFLSVIFLCKIQELDTTSYFTVLPHLAVK</sequence>
<proteinExistence type="predicted"/>
<evidence type="ECO:0000313" key="2">
    <source>
        <dbReference type="Proteomes" id="UP000199514"/>
    </source>
</evidence>
<organism evidence="1 2">
    <name type="scientific">Flexibacter flexilis DSM 6793</name>
    <dbReference type="NCBI Taxonomy" id="927664"/>
    <lineage>
        <taxon>Bacteria</taxon>
        <taxon>Pseudomonadati</taxon>
        <taxon>Bacteroidota</taxon>
        <taxon>Cytophagia</taxon>
        <taxon>Cytophagales</taxon>
        <taxon>Flexibacteraceae</taxon>
        <taxon>Flexibacter</taxon>
    </lineage>
</organism>
<evidence type="ECO:0000313" key="1">
    <source>
        <dbReference type="EMBL" id="SFC70018.1"/>
    </source>
</evidence>
<gene>
    <name evidence="1" type="ORF">SAMN05421780_108139</name>
</gene>
<keyword evidence="2" id="KW-1185">Reference proteome</keyword>
<name>A0A1I1LG79_9BACT</name>
<dbReference type="Proteomes" id="UP000199514">
    <property type="component" value="Unassembled WGS sequence"/>
</dbReference>
<reference evidence="1 2" key="1">
    <citation type="submission" date="2016-10" db="EMBL/GenBank/DDBJ databases">
        <authorList>
            <person name="de Groot N.N."/>
        </authorList>
    </citation>
    <scope>NUCLEOTIDE SEQUENCE [LARGE SCALE GENOMIC DNA]</scope>
    <source>
        <strain evidence="1 2">DSM 6793</strain>
    </source>
</reference>
<dbReference type="STRING" id="927664.SAMN05421780_108139"/>
<protein>
    <submittedName>
        <fullName evidence="1">Uncharacterized protein</fullName>
    </submittedName>
</protein>